<gene>
    <name evidence="2" type="ORF">Tco_1081734</name>
</gene>
<feature type="compositionally biased region" description="Basic and acidic residues" evidence="1">
    <location>
        <begin position="119"/>
        <end position="135"/>
    </location>
</feature>
<evidence type="ECO:0000313" key="3">
    <source>
        <dbReference type="Proteomes" id="UP001151760"/>
    </source>
</evidence>
<organism evidence="2 3">
    <name type="scientific">Tanacetum coccineum</name>
    <dbReference type="NCBI Taxonomy" id="301880"/>
    <lineage>
        <taxon>Eukaryota</taxon>
        <taxon>Viridiplantae</taxon>
        <taxon>Streptophyta</taxon>
        <taxon>Embryophyta</taxon>
        <taxon>Tracheophyta</taxon>
        <taxon>Spermatophyta</taxon>
        <taxon>Magnoliopsida</taxon>
        <taxon>eudicotyledons</taxon>
        <taxon>Gunneridae</taxon>
        <taxon>Pentapetalae</taxon>
        <taxon>asterids</taxon>
        <taxon>campanulids</taxon>
        <taxon>Asterales</taxon>
        <taxon>Asteraceae</taxon>
        <taxon>Asteroideae</taxon>
        <taxon>Anthemideae</taxon>
        <taxon>Anthemidinae</taxon>
        <taxon>Tanacetum</taxon>
    </lineage>
</organism>
<keyword evidence="3" id="KW-1185">Reference proteome</keyword>
<feature type="compositionally biased region" description="Basic residues" evidence="1">
    <location>
        <begin position="136"/>
        <end position="154"/>
    </location>
</feature>
<sequence>MEEREMYIIEERSKLLAKNFKRRKKLLAEERVVAVRNKPPTRTQLRSLMMTYLKHTCKYRHNQLNKKTFEEIQALYIKEQERDANFVPIGSERDEKMMIDKMNKKAAGMDEEEVPEEPESTKVEVKQEGREENIRKKSGRRLKMKATKKSKRKKTNSDLEEEEQLRDSLKIVPDEEEDIDYKVLGTRYPIVNWESALYHTDRYGVPHDYYRELMEV</sequence>
<dbReference type="Proteomes" id="UP001151760">
    <property type="component" value="Unassembled WGS sequence"/>
</dbReference>
<dbReference type="EMBL" id="BQNB010020151">
    <property type="protein sequence ID" value="GJT92889.1"/>
    <property type="molecule type" value="Genomic_DNA"/>
</dbReference>
<protein>
    <submittedName>
        <fullName evidence="2">Uncharacterized protein</fullName>
    </submittedName>
</protein>
<name>A0ABQ5HYJ3_9ASTR</name>
<feature type="compositionally biased region" description="Acidic residues" evidence="1">
    <location>
        <begin position="109"/>
        <end position="118"/>
    </location>
</feature>
<evidence type="ECO:0000313" key="2">
    <source>
        <dbReference type="EMBL" id="GJT92889.1"/>
    </source>
</evidence>
<evidence type="ECO:0000256" key="1">
    <source>
        <dbReference type="SAM" id="MobiDB-lite"/>
    </source>
</evidence>
<comment type="caution">
    <text evidence="2">The sequence shown here is derived from an EMBL/GenBank/DDBJ whole genome shotgun (WGS) entry which is preliminary data.</text>
</comment>
<accession>A0ABQ5HYJ3</accession>
<feature type="region of interest" description="Disordered" evidence="1">
    <location>
        <begin position="104"/>
        <end position="166"/>
    </location>
</feature>
<proteinExistence type="predicted"/>
<reference evidence="2" key="1">
    <citation type="journal article" date="2022" name="Int. J. Mol. Sci.">
        <title>Draft Genome of Tanacetum Coccineum: Genomic Comparison of Closely Related Tanacetum-Family Plants.</title>
        <authorList>
            <person name="Yamashiro T."/>
            <person name="Shiraishi A."/>
            <person name="Nakayama K."/>
            <person name="Satake H."/>
        </authorList>
    </citation>
    <scope>NUCLEOTIDE SEQUENCE</scope>
</reference>
<reference evidence="2" key="2">
    <citation type="submission" date="2022-01" db="EMBL/GenBank/DDBJ databases">
        <authorList>
            <person name="Yamashiro T."/>
            <person name="Shiraishi A."/>
            <person name="Satake H."/>
            <person name="Nakayama K."/>
        </authorList>
    </citation>
    <scope>NUCLEOTIDE SEQUENCE</scope>
</reference>